<evidence type="ECO:0000313" key="7">
    <source>
        <dbReference type="Proteomes" id="UP000593562"/>
    </source>
</evidence>
<evidence type="ECO:0000259" key="5">
    <source>
        <dbReference type="PROSITE" id="PS50600"/>
    </source>
</evidence>
<dbReference type="AlphaFoldDB" id="A0A7J7BZZ3"/>
<comment type="similarity">
    <text evidence="1">Belongs to the peptidase C48 family.</text>
</comment>
<dbReference type="GO" id="GO:0008234">
    <property type="term" value="F:cysteine-type peptidase activity"/>
    <property type="evidence" value="ECO:0007669"/>
    <property type="project" value="UniProtKB-KW"/>
</dbReference>
<dbReference type="PANTHER" id="PTHR46468:SF1">
    <property type="entry name" value="SENTRIN-SPECIFIC PROTEASE 8"/>
    <property type="match status" value="1"/>
</dbReference>
<evidence type="ECO:0000313" key="6">
    <source>
        <dbReference type="EMBL" id="KAF5727422.1"/>
    </source>
</evidence>
<dbReference type="OrthoDB" id="5065855at2759"/>
<feature type="domain" description="Ubiquitin-like protease family profile" evidence="5">
    <location>
        <begin position="16"/>
        <end position="181"/>
    </location>
</feature>
<accession>A0A7J7BZZ3</accession>
<dbReference type="FunFam" id="3.40.395.10:FF:000008">
    <property type="entry name" value="Ulp1 protease family protein"/>
    <property type="match status" value="1"/>
</dbReference>
<dbReference type="InterPro" id="IPR044613">
    <property type="entry name" value="Nep1/2-like"/>
</dbReference>
<keyword evidence="2" id="KW-0645">Protease</keyword>
<protein>
    <submittedName>
        <fullName evidence="6">Cysteine proteinases superfamily protein</fullName>
    </submittedName>
</protein>
<dbReference type="InterPro" id="IPR038765">
    <property type="entry name" value="Papain-like_cys_pep_sf"/>
</dbReference>
<dbReference type="SUPFAM" id="SSF54001">
    <property type="entry name" value="Cysteine proteinases"/>
    <property type="match status" value="1"/>
</dbReference>
<dbReference type="Pfam" id="PF02902">
    <property type="entry name" value="Peptidase_C48"/>
    <property type="match status" value="1"/>
</dbReference>
<dbReference type="GO" id="GO:0000338">
    <property type="term" value="P:protein deneddylation"/>
    <property type="evidence" value="ECO:0007669"/>
    <property type="project" value="TreeGrafter"/>
</dbReference>
<gene>
    <name evidence="6" type="ORF">HS088_TW22G01115</name>
</gene>
<dbReference type="GO" id="GO:0006508">
    <property type="term" value="P:proteolysis"/>
    <property type="evidence" value="ECO:0007669"/>
    <property type="project" value="UniProtKB-KW"/>
</dbReference>
<dbReference type="InParanoid" id="A0A7J7BZZ3"/>
<evidence type="ECO:0000256" key="3">
    <source>
        <dbReference type="ARBA" id="ARBA00022801"/>
    </source>
</evidence>
<dbReference type="FunCoup" id="A0A7J7BZZ3">
    <property type="interactions" value="1873"/>
</dbReference>
<dbReference type="PROSITE" id="PS50600">
    <property type="entry name" value="ULP_PROTEASE"/>
    <property type="match status" value="1"/>
</dbReference>
<sequence>MGKSAADEKILSYNDVVLRRSDLDILNGPYFLNDRLIDFYFSHLSSGHPSQEILLVTPSIAFWMANCPDKENLKDFLEPFKLRDKKLVIFPVNDNDDVSLAEGGNHWSLLAYERNSNVFVHHDSSGGINKWHAMQLYKTVVGFICDSNVEGHARYIDYTDSPQQVNGYDCGVYVLAATRVICCWYESSESKDSNGLWFTSLKEQVNPSAAAEMRKEILGLIGELMAGKCTSSPSKEA</sequence>
<dbReference type="Gene3D" id="3.40.395.10">
    <property type="entry name" value="Adenoviral Proteinase, Chain A"/>
    <property type="match status" value="1"/>
</dbReference>
<dbReference type="GO" id="GO:0019784">
    <property type="term" value="F:deNEDDylase activity"/>
    <property type="evidence" value="ECO:0007669"/>
    <property type="project" value="InterPro"/>
</dbReference>
<name>A0A7J7BZZ3_TRIWF</name>
<keyword evidence="3" id="KW-0378">Hydrolase</keyword>
<dbReference type="Proteomes" id="UP000593562">
    <property type="component" value="Unassembled WGS sequence"/>
</dbReference>
<dbReference type="EMBL" id="JAAARO010000022">
    <property type="protein sequence ID" value="KAF5727422.1"/>
    <property type="molecule type" value="Genomic_DNA"/>
</dbReference>
<comment type="caution">
    <text evidence="6">The sequence shown here is derived from an EMBL/GenBank/DDBJ whole genome shotgun (WGS) entry which is preliminary data.</text>
</comment>
<evidence type="ECO:0000256" key="4">
    <source>
        <dbReference type="ARBA" id="ARBA00022807"/>
    </source>
</evidence>
<dbReference type="PANTHER" id="PTHR46468">
    <property type="entry name" value="SENTRIN-SPECIFIC PROTEASE 8"/>
    <property type="match status" value="1"/>
</dbReference>
<dbReference type="InterPro" id="IPR003653">
    <property type="entry name" value="Peptidase_C48_C"/>
</dbReference>
<keyword evidence="4" id="KW-0788">Thiol protease</keyword>
<keyword evidence="7" id="KW-1185">Reference proteome</keyword>
<proteinExistence type="inferred from homology"/>
<evidence type="ECO:0000256" key="2">
    <source>
        <dbReference type="ARBA" id="ARBA00022670"/>
    </source>
</evidence>
<organism evidence="6 7">
    <name type="scientific">Tripterygium wilfordii</name>
    <name type="common">Thunder God vine</name>
    <dbReference type="NCBI Taxonomy" id="458696"/>
    <lineage>
        <taxon>Eukaryota</taxon>
        <taxon>Viridiplantae</taxon>
        <taxon>Streptophyta</taxon>
        <taxon>Embryophyta</taxon>
        <taxon>Tracheophyta</taxon>
        <taxon>Spermatophyta</taxon>
        <taxon>Magnoliopsida</taxon>
        <taxon>eudicotyledons</taxon>
        <taxon>Gunneridae</taxon>
        <taxon>Pentapetalae</taxon>
        <taxon>rosids</taxon>
        <taxon>fabids</taxon>
        <taxon>Celastrales</taxon>
        <taxon>Celastraceae</taxon>
        <taxon>Tripterygium</taxon>
    </lineage>
</organism>
<evidence type="ECO:0000256" key="1">
    <source>
        <dbReference type="ARBA" id="ARBA00005234"/>
    </source>
</evidence>
<reference evidence="6 7" key="1">
    <citation type="journal article" date="2020" name="Nat. Commun.">
        <title>Genome of Tripterygium wilfordii and identification of cytochrome P450 involved in triptolide biosynthesis.</title>
        <authorList>
            <person name="Tu L."/>
            <person name="Su P."/>
            <person name="Zhang Z."/>
            <person name="Gao L."/>
            <person name="Wang J."/>
            <person name="Hu T."/>
            <person name="Zhou J."/>
            <person name="Zhang Y."/>
            <person name="Zhao Y."/>
            <person name="Liu Y."/>
            <person name="Song Y."/>
            <person name="Tong Y."/>
            <person name="Lu Y."/>
            <person name="Yang J."/>
            <person name="Xu C."/>
            <person name="Jia M."/>
            <person name="Peters R.J."/>
            <person name="Huang L."/>
            <person name="Gao W."/>
        </authorList>
    </citation>
    <scope>NUCLEOTIDE SEQUENCE [LARGE SCALE GENOMIC DNA]</scope>
    <source>
        <strain evidence="7">cv. XIE 37</strain>
        <tissue evidence="6">Leaf</tissue>
    </source>
</reference>